<dbReference type="InterPro" id="IPR037518">
    <property type="entry name" value="MPN"/>
</dbReference>
<dbReference type="NCBIfam" id="TIGR00608">
    <property type="entry name" value="radc"/>
    <property type="match status" value="1"/>
</dbReference>
<dbReference type="InterPro" id="IPR025657">
    <property type="entry name" value="RadC_JAB"/>
</dbReference>
<accession>A0ABS6BDN2</accession>
<proteinExistence type="inferred from homology"/>
<keyword evidence="2" id="KW-0479">Metal-binding</keyword>
<sequence length="214" mass="22691">MFAAWDDPAPDARGQAGCRSFLALILEPVLGKGPGGEMAGRLIDRFGSLPATLSAAGCGRLGGVPEAVAAHLRSVQQAMLHALRVRAADRLILNSTVEVADYLGLRLRNDRAEQMLALFLDTGNRLIREEIMAVGSLASVECPSRAIVARALELGAARLIIAHNHPSGCAAPSPEDRRATAELVRAAALFDIKLLDHFVIGDGEIASFRQLGLL</sequence>
<dbReference type="CDD" id="cd08071">
    <property type="entry name" value="MPN_DUF2466"/>
    <property type="match status" value="1"/>
</dbReference>
<dbReference type="Pfam" id="PF04002">
    <property type="entry name" value="RadC"/>
    <property type="match status" value="1"/>
</dbReference>
<evidence type="ECO:0000256" key="6">
    <source>
        <dbReference type="RuleBase" id="RU003797"/>
    </source>
</evidence>
<name>A0ABS6BDN2_9SPHN</name>
<feature type="domain" description="MPN" evidence="7">
    <location>
        <begin position="92"/>
        <end position="214"/>
    </location>
</feature>
<evidence type="ECO:0000256" key="5">
    <source>
        <dbReference type="ARBA" id="ARBA00023049"/>
    </source>
</evidence>
<keyword evidence="1" id="KW-0645">Protease</keyword>
<dbReference type="InterPro" id="IPR001405">
    <property type="entry name" value="UPF0758"/>
</dbReference>
<evidence type="ECO:0000256" key="1">
    <source>
        <dbReference type="ARBA" id="ARBA00022670"/>
    </source>
</evidence>
<keyword evidence="4" id="KW-0862">Zinc</keyword>
<evidence type="ECO:0000256" key="2">
    <source>
        <dbReference type="ARBA" id="ARBA00022723"/>
    </source>
</evidence>
<keyword evidence="9" id="KW-1185">Reference proteome</keyword>
<keyword evidence="5" id="KW-0482">Metalloprotease</keyword>
<protein>
    <submittedName>
        <fullName evidence="8">DNA repair protein RadC</fullName>
    </submittedName>
</protein>
<comment type="similarity">
    <text evidence="6">Belongs to the UPF0758 family.</text>
</comment>
<dbReference type="EMBL" id="JAHKRT010000001">
    <property type="protein sequence ID" value="MBU3076428.1"/>
    <property type="molecule type" value="Genomic_DNA"/>
</dbReference>
<comment type="caution">
    <text evidence="8">The sequence shown here is derived from an EMBL/GenBank/DDBJ whole genome shotgun (WGS) entry which is preliminary data.</text>
</comment>
<dbReference type="PROSITE" id="PS50249">
    <property type="entry name" value="MPN"/>
    <property type="match status" value="1"/>
</dbReference>
<reference evidence="8 9" key="1">
    <citation type="submission" date="2021-06" db="EMBL/GenBank/DDBJ databases">
        <title>Sphingomonas sp. XMGL2, whole genome shotgun sequencing project.</title>
        <authorList>
            <person name="Zhao G."/>
            <person name="Shen L."/>
        </authorList>
    </citation>
    <scope>NUCLEOTIDE SEQUENCE [LARGE SCALE GENOMIC DNA]</scope>
    <source>
        <strain evidence="8 9">XMGL2</strain>
    </source>
</reference>
<dbReference type="PANTHER" id="PTHR30471">
    <property type="entry name" value="DNA REPAIR PROTEIN RADC"/>
    <property type="match status" value="1"/>
</dbReference>
<evidence type="ECO:0000313" key="8">
    <source>
        <dbReference type="EMBL" id="MBU3076428.1"/>
    </source>
</evidence>
<dbReference type="PANTHER" id="PTHR30471:SF3">
    <property type="entry name" value="UPF0758 PROTEIN YEES-RELATED"/>
    <property type="match status" value="1"/>
</dbReference>
<dbReference type="InterPro" id="IPR020891">
    <property type="entry name" value="UPF0758_CS"/>
</dbReference>
<gene>
    <name evidence="8" type="primary">radC</name>
    <name evidence="8" type="ORF">KOF26_01005</name>
</gene>
<dbReference type="Proteomes" id="UP000776276">
    <property type="component" value="Unassembled WGS sequence"/>
</dbReference>
<evidence type="ECO:0000259" key="7">
    <source>
        <dbReference type="PROSITE" id="PS50249"/>
    </source>
</evidence>
<evidence type="ECO:0000313" key="9">
    <source>
        <dbReference type="Proteomes" id="UP000776276"/>
    </source>
</evidence>
<dbReference type="PROSITE" id="PS01302">
    <property type="entry name" value="UPF0758"/>
    <property type="match status" value="1"/>
</dbReference>
<organism evidence="8 9">
    <name type="scientific">Sphingomonas quercus</name>
    <dbReference type="NCBI Taxonomy" id="2842451"/>
    <lineage>
        <taxon>Bacteria</taxon>
        <taxon>Pseudomonadati</taxon>
        <taxon>Pseudomonadota</taxon>
        <taxon>Alphaproteobacteria</taxon>
        <taxon>Sphingomonadales</taxon>
        <taxon>Sphingomonadaceae</taxon>
        <taxon>Sphingomonas</taxon>
    </lineage>
</organism>
<evidence type="ECO:0000256" key="3">
    <source>
        <dbReference type="ARBA" id="ARBA00022801"/>
    </source>
</evidence>
<evidence type="ECO:0000256" key="4">
    <source>
        <dbReference type="ARBA" id="ARBA00022833"/>
    </source>
</evidence>
<keyword evidence="3" id="KW-0378">Hydrolase</keyword>